<evidence type="ECO:0000313" key="1">
    <source>
        <dbReference type="EMBL" id="KAK9006216.1"/>
    </source>
</evidence>
<dbReference type="EMBL" id="JBBPBN010000029">
    <property type="protein sequence ID" value="KAK9006216.1"/>
    <property type="molecule type" value="Genomic_DNA"/>
</dbReference>
<proteinExistence type="predicted"/>
<evidence type="ECO:0000313" key="2">
    <source>
        <dbReference type="Proteomes" id="UP001396334"/>
    </source>
</evidence>
<comment type="caution">
    <text evidence="1">The sequence shown here is derived from an EMBL/GenBank/DDBJ whole genome shotgun (WGS) entry which is preliminary data.</text>
</comment>
<gene>
    <name evidence="1" type="ORF">V6N11_035261</name>
</gene>
<protein>
    <submittedName>
        <fullName evidence="1">Uncharacterized protein</fullName>
    </submittedName>
</protein>
<organism evidence="1 2">
    <name type="scientific">Hibiscus sabdariffa</name>
    <name type="common">roselle</name>
    <dbReference type="NCBI Taxonomy" id="183260"/>
    <lineage>
        <taxon>Eukaryota</taxon>
        <taxon>Viridiplantae</taxon>
        <taxon>Streptophyta</taxon>
        <taxon>Embryophyta</taxon>
        <taxon>Tracheophyta</taxon>
        <taxon>Spermatophyta</taxon>
        <taxon>Magnoliopsida</taxon>
        <taxon>eudicotyledons</taxon>
        <taxon>Gunneridae</taxon>
        <taxon>Pentapetalae</taxon>
        <taxon>rosids</taxon>
        <taxon>malvids</taxon>
        <taxon>Malvales</taxon>
        <taxon>Malvaceae</taxon>
        <taxon>Malvoideae</taxon>
        <taxon>Hibiscus</taxon>
    </lineage>
</organism>
<name>A0ABR2R0G3_9ROSI</name>
<accession>A0ABR2R0G3</accession>
<reference evidence="1 2" key="1">
    <citation type="journal article" date="2024" name="G3 (Bethesda)">
        <title>Genome assembly of Hibiscus sabdariffa L. provides insights into metabolisms of medicinal natural products.</title>
        <authorList>
            <person name="Kim T."/>
        </authorList>
    </citation>
    <scope>NUCLEOTIDE SEQUENCE [LARGE SCALE GENOMIC DNA]</scope>
    <source>
        <strain evidence="1">TK-2024</strain>
        <tissue evidence="1">Old leaves</tissue>
    </source>
</reference>
<sequence>MKLNFSHAHYLESGFTGDSPNQPRKGHRTFMGFCLRSPLVRRTLTGHSFNLTSSSSFSVEFHRKVSQSSMTQNDRDGSGFELMGVVDVGSIGFWNGIDFRGTGILDEGADEMMKAVL</sequence>
<dbReference type="Proteomes" id="UP001396334">
    <property type="component" value="Unassembled WGS sequence"/>
</dbReference>
<keyword evidence="2" id="KW-1185">Reference proteome</keyword>